<dbReference type="EMBL" id="FM954973">
    <property type="protein sequence ID" value="CAV26171.1"/>
    <property type="molecule type" value="Genomic_DNA"/>
</dbReference>
<protein>
    <submittedName>
        <fullName evidence="1">Uncharacterized protein</fullName>
    </submittedName>
</protein>
<name>B7VRI9_VIBA3</name>
<dbReference type="HOGENOM" id="CLU_1721581_0_0_6"/>
<dbReference type="eggNOG" id="ENOG5031TA1">
    <property type="taxonomic scope" value="Bacteria"/>
</dbReference>
<dbReference type="AlphaFoldDB" id="B7VRI9"/>
<reference evidence="1 2" key="1">
    <citation type="submission" date="2009-02" db="EMBL/GenBank/DDBJ databases">
        <title>Vibrio splendidus str. LGP32 complete genome.</title>
        <authorList>
            <person name="Mazel D."/>
            <person name="Le Roux F."/>
        </authorList>
    </citation>
    <scope>NUCLEOTIDE SEQUENCE [LARGE SCALE GENOMIC DNA]</scope>
    <source>
        <strain evidence="1 2">LGP32</strain>
    </source>
</reference>
<dbReference type="KEGG" id="vsp:VS_II0577"/>
<evidence type="ECO:0000313" key="1">
    <source>
        <dbReference type="EMBL" id="CAV26171.1"/>
    </source>
</evidence>
<evidence type="ECO:0000313" key="2">
    <source>
        <dbReference type="Proteomes" id="UP000009100"/>
    </source>
</evidence>
<proteinExistence type="predicted"/>
<accession>B7VRI9</accession>
<sequence length="167" mass="19550">MQIQENTMQRDYTLTCLNNMPREELEEFSLRMIHRLVPEDAMTELFTFEQEEVTNEERMQSAKFDAMLRMTAIALSEVNLAFSESDNSQQNIERMTRLLLWHFYAMSFNLEQAISLETHCDKVEKILLKAPTEAFGWVKELTELLHFYAELNEGNEGNEGNEAKKDA</sequence>
<dbReference type="Proteomes" id="UP000009100">
    <property type="component" value="Chromosome 2"/>
</dbReference>
<gene>
    <name evidence="1" type="ordered locus">VS_II0577</name>
</gene>
<organism evidence="1 2">
    <name type="scientific">Vibrio atlanticus (strain LGP32)</name>
    <name type="common">Vibrio splendidus (strain Mel32)</name>
    <dbReference type="NCBI Taxonomy" id="575788"/>
    <lineage>
        <taxon>Bacteria</taxon>
        <taxon>Pseudomonadati</taxon>
        <taxon>Pseudomonadota</taxon>
        <taxon>Gammaproteobacteria</taxon>
        <taxon>Vibrionales</taxon>
        <taxon>Vibrionaceae</taxon>
        <taxon>Vibrio</taxon>
    </lineage>
</organism>